<gene>
    <name evidence="1" type="ORF">JEU22_14235</name>
</gene>
<protein>
    <submittedName>
        <fullName evidence="1">Pentapeptide repeat-containing protein</fullName>
    </submittedName>
</protein>
<reference evidence="1" key="1">
    <citation type="submission" date="2020-12" db="EMBL/GenBank/DDBJ databases">
        <title>Enhanced detection system for hospital associated transmission using whole genome sequencing surveillance.</title>
        <authorList>
            <person name="Harrison L.H."/>
            <person name="Van Tyne D."/>
            <person name="Marsh J.W."/>
            <person name="Griffith M.P."/>
            <person name="Snyder D.J."/>
            <person name="Cooper V.S."/>
            <person name="Mustapha M."/>
        </authorList>
    </citation>
    <scope>NUCLEOTIDE SEQUENCE</scope>
    <source>
        <strain evidence="1">PSB00042</strain>
    </source>
</reference>
<evidence type="ECO:0000313" key="1">
    <source>
        <dbReference type="EMBL" id="MBI6885069.1"/>
    </source>
</evidence>
<evidence type="ECO:0000313" key="2">
    <source>
        <dbReference type="Proteomes" id="UP000637061"/>
    </source>
</evidence>
<dbReference type="PANTHER" id="PTHR14136">
    <property type="entry name" value="BTB_POZ DOMAIN-CONTAINING PROTEIN KCTD9"/>
    <property type="match status" value="1"/>
</dbReference>
<dbReference type="RefSeq" id="WP_198747472.1">
    <property type="nucleotide sequence ID" value="NZ_JAEHTE010000015.1"/>
</dbReference>
<name>A0A8I1JKT5_PSEPU</name>
<proteinExistence type="predicted"/>
<dbReference type="EMBL" id="JAEHTE010000015">
    <property type="protein sequence ID" value="MBI6885069.1"/>
    <property type="molecule type" value="Genomic_DNA"/>
</dbReference>
<dbReference type="InterPro" id="IPR051082">
    <property type="entry name" value="Pentapeptide-BTB/POZ_domain"/>
</dbReference>
<comment type="caution">
    <text evidence="1">The sequence shown here is derived from an EMBL/GenBank/DDBJ whole genome shotgun (WGS) entry which is preliminary data.</text>
</comment>
<dbReference type="Proteomes" id="UP000637061">
    <property type="component" value="Unassembled WGS sequence"/>
</dbReference>
<sequence>MNIDSLVLTRSEISEIRDRWKTTEGIRIKRELLDLLRAGSWDWPDLLIDLPKISIPASQPNFLDDLRGLELQGEMLDGVSMSHSDLSYSIFEACSLKKASFQGGRLSWANLRQSQMQHADLLQVAADHAVFDGCNLAGAMMLSGDYRNGSFKKADLRRSIMNGCRLMGADLHGAQWHGAEVFNVDIARPGSEE</sequence>
<dbReference type="Pfam" id="PF00805">
    <property type="entry name" value="Pentapeptide"/>
    <property type="match status" value="2"/>
</dbReference>
<dbReference type="PANTHER" id="PTHR14136:SF17">
    <property type="entry name" value="BTB_POZ DOMAIN-CONTAINING PROTEIN KCTD9"/>
    <property type="match status" value="1"/>
</dbReference>
<dbReference type="SUPFAM" id="SSF141571">
    <property type="entry name" value="Pentapeptide repeat-like"/>
    <property type="match status" value="1"/>
</dbReference>
<accession>A0A8I1JKT5</accession>
<dbReference type="Gene3D" id="2.160.20.80">
    <property type="entry name" value="E3 ubiquitin-protein ligase SopA"/>
    <property type="match status" value="1"/>
</dbReference>
<dbReference type="AlphaFoldDB" id="A0A8I1JKT5"/>
<organism evidence="1 2">
    <name type="scientific">Pseudomonas putida</name>
    <name type="common">Arthrobacter siderocapsulatus</name>
    <dbReference type="NCBI Taxonomy" id="303"/>
    <lineage>
        <taxon>Bacteria</taxon>
        <taxon>Pseudomonadati</taxon>
        <taxon>Pseudomonadota</taxon>
        <taxon>Gammaproteobacteria</taxon>
        <taxon>Pseudomonadales</taxon>
        <taxon>Pseudomonadaceae</taxon>
        <taxon>Pseudomonas</taxon>
    </lineage>
</organism>
<dbReference type="InterPro" id="IPR001646">
    <property type="entry name" value="5peptide_repeat"/>
</dbReference>